<accession>A0ABT7QNU0</accession>
<organism evidence="2 3">
    <name type="scientific">Sulfurovum xiamenensis</name>
    <dbReference type="NCBI Taxonomy" id="3019066"/>
    <lineage>
        <taxon>Bacteria</taxon>
        <taxon>Pseudomonadati</taxon>
        <taxon>Campylobacterota</taxon>
        <taxon>Epsilonproteobacteria</taxon>
        <taxon>Campylobacterales</taxon>
        <taxon>Sulfurovaceae</taxon>
        <taxon>Sulfurovum</taxon>
    </lineage>
</organism>
<dbReference type="RefSeq" id="WP_289400946.1">
    <property type="nucleotide sequence ID" value="NZ_JAQIBC010000001.1"/>
</dbReference>
<protein>
    <recommendedName>
        <fullName evidence="1">Fibronectin type-III domain-containing protein</fullName>
    </recommendedName>
</protein>
<dbReference type="SUPFAM" id="SSF49265">
    <property type="entry name" value="Fibronectin type III"/>
    <property type="match status" value="1"/>
</dbReference>
<proteinExistence type="predicted"/>
<dbReference type="Proteomes" id="UP001169066">
    <property type="component" value="Unassembled WGS sequence"/>
</dbReference>
<dbReference type="PROSITE" id="PS50853">
    <property type="entry name" value="FN3"/>
    <property type="match status" value="1"/>
</dbReference>
<feature type="domain" description="Fibronectin type-III" evidence="1">
    <location>
        <begin position="132"/>
        <end position="221"/>
    </location>
</feature>
<dbReference type="EMBL" id="JAQIBC010000001">
    <property type="protein sequence ID" value="MDM5262750.1"/>
    <property type="molecule type" value="Genomic_DNA"/>
</dbReference>
<dbReference type="InterPro" id="IPR003961">
    <property type="entry name" value="FN3_dom"/>
</dbReference>
<comment type="caution">
    <text evidence="2">The sequence shown here is derived from an EMBL/GenBank/DDBJ whole genome shotgun (WGS) entry which is preliminary data.</text>
</comment>
<evidence type="ECO:0000313" key="2">
    <source>
        <dbReference type="EMBL" id="MDM5262750.1"/>
    </source>
</evidence>
<sequence length="221" mass="25208">MKKSILVLWVTSLITFNGCGAVKGLMTYGTDPSLETIEQVHALPRMNSVGFEWKKIDDRRIHGINIYRSDASKEREGFQRIGTVGNPYATHFVDTHVNADSTYRYSFSTFAYGKESRHSEPIEVRTMPPFSAVSFVKAYRVAPSVVKLLWKPHANTSINSYIVERSVDGSEWKFVSQVQGQLMVEYIDTFVRSGHTYSYRIIAQSYDKIRAYPSEITKITL</sequence>
<evidence type="ECO:0000313" key="3">
    <source>
        <dbReference type="Proteomes" id="UP001169066"/>
    </source>
</evidence>
<reference evidence="2" key="1">
    <citation type="submission" date="2023-01" db="EMBL/GenBank/DDBJ databases">
        <title>Sulfurovum sp. XTW-4 genome assembly.</title>
        <authorList>
            <person name="Wang J."/>
        </authorList>
    </citation>
    <scope>NUCLEOTIDE SEQUENCE</scope>
    <source>
        <strain evidence="2">XTW-4</strain>
    </source>
</reference>
<name>A0ABT7QNU0_9BACT</name>
<keyword evidence="3" id="KW-1185">Reference proteome</keyword>
<evidence type="ECO:0000259" key="1">
    <source>
        <dbReference type="PROSITE" id="PS50853"/>
    </source>
</evidence>
<gene>
    <name evidence="2" type="ORF">PF327_00850</name>
</gene>
<dbReference type="Gene3D" id="2.60.40.10">
    <property type="entry name" value="Immunoglobulins"/>
    <property type="match status" value="2"/>
</dbReference>
<dbReference type="InterPro" id="IPR036116">
    <property type="entry name" value="FN3_sf"/>
</dbReference>
<dbReference type="InterPro" id="IPR013783">
    <property type="entry name" value="Ig-like_fold"/>
</dbReference>